<dbReference type="OrthoDB" id="571278at2"/>
<evidence type="ECO:0000313" key="1">
    <source>
        <dbReference type="EMBL" id="RPE64460.1"/>
    </source>
</evidence>
<dbReference type="Proteomes" id="UP000272193">
    <property type="component" value="Unassembled WGS sequence"/>
</dbReference>
<organism evidence="1 2">
    <name type="scientific">Tibeticola sediminis</name>
    <dbReference type="NCBI Taxonomy" id="1917811"/>
    <lineage>
        <taxon>Bacteria</taxon>
        <taxon>Pseudomonadati</taxon>
        <taxon>Pseudomonadota</taxon>
        <taxon>Betaproteobacteria</taxon>
        <taxon>Burkholderiales</taxon>
        <taxon>Comamonadaceae</taxon>
        <taxon>Tibeticola</taxon>
    </lineage>
</organism>
<evidence type="ECO:0008006" key="3">
    <source>
        <dbReference type="Google" id="ProtNLM"/>
    </source>
</evidence>
<name>A0A3N4URW2_9BURK</name>
<dbReference type="AlphaFoldDB" id="A0A3N4URW2"/>
<protein>
    <recommendedName>
        <fullName evidence="3">OST-HTH/LOTUS domain-containing protein</fullName>
    </recommendedName>
</protein>
<gene>
    <name evidence="1" type="ORF">EDC62_2277</name>
</gene>
<accession>A0A3N4URW2</accession>
<reference evidence="1 2" key="1">
    <citation type="submission" date="2018-11" db="EMBL/GenBank/DDBJ databases">
        <title>Genomic Encyclopedia of Type Strains, Phase IV (KMG-IV): sequencing the most valuable type-strain genomes for metagenomic binning, comparative biology and taxonomic classification.</title>
        <authorList>
            <person name="Goeker M."/>
        </authorList>
    </citation>
    <scope>NUCLEOTIDE SEQUENCE [LARGE SCALE GENOMIC DNA]</scope>
    <source>
        <strain evidence="1 2">DSM 101684</strain>
    </source>
</reference>
<proteinExistence type="predicted"/>
<comment type="caution">
    <text evidence="1">The sequence shown here is derived from an EMBL/GenBank/DDBJ whole genome shotgun (WGS) entry which is preliminary data.</text>
</comment>
<dbReference type="CDD" id="cd10146">
    <property type="entry name" value="LabA_like_C"/>
    <property type="match status" value="1"/>
</dbReference>
<keyword evidence="2" id="KW-1185">Reference proteome</keyword>
<dbReference type="EMBL" id="RKQL01000006">
    <property type="protein sequence ID" value="RPE64460.1"/>
    <property type="molecule type" value="Genomic_DNA"/>
</dbReference>
<evidence type="ECO:0000313" key="2">
    <source>
        <dbReference type="Proteomes" id="UP000272193"/>
    </source>
</evidence>
<dbReference type="RefSeq" id="WP_124223831.1">
    <property type="nucleotide sequence ID" value="NZ_RKQL01000006.1"/>
</dbReference>
<sequence length="282" mass="32496">MTDQPMPQGQLDVQRWLGRCMLRLQQYERLMKLLLAHHELAGPADRLEAQRAANLEKVSEKTLGTLVKSLFESYAVPDGFERELLPEDKVPTDRISMAISYRMTMAPERLAEVRAQIEELVVMRNELVHHFIERFDLWSDPGCEAALRHLEHCYQRIDHHNELVGWVKTMDEARAHMAAFAETDVFHDMVVNGIAPDGTFDWTHTGIVRVLREASEALSEGGLTRLDRARDWIAAHHPDQTPSKYGCRTWPQVLSESKLFELVYKVGDDGKRVGWFRERLAI</sequence>